<name>A0A3L8PXE2_9GAMM</name>
<dbReference type="AlphaFoldDB" id="A0A3L8PXE2"/>
<dbReference type="OrthoDB" id="9821240at2"/>
<evidence type="ECO:0000313" key="2">
    <source>
        <dbReference type="EMBL" id="RLV59935.1"/>
    </source>
</evidence>
<evidence type="ECO:0000256" key="1">
    <source>
        <dbReference type="SAM" id="MobiDB-lite"/>
    </source>
</evidence>
<dbReference type="Proteomes" id="UP000281474">
    <property type="component" value="Unassembled WGS sequence"/>
</dbReference>
<proteinExistence type="predicted"/>
<reference evidence="2 3" key="1">
    <citation type="submission" date="2018-09" db="EMBL/GenBank/DDBJ databases">
        <title>Phylogeny of the Shewanellaceae, and recommendation for two new genera, Pseudoshewanella and Parashewanella.</title>
        <authorList>
            <person name="Wang G."/>
        </authorList>
    </citation>
    <scope>NUCLEOTIDE SEQUENCE [LARGE SCALE GENOMIC DNA]</scope>
    <source>
        <strain evidence="2 3">C51</strain>
    </source>
</reference>
<keyword evidence="3" id="KW-1185">Reference proteome</keyword>
<organism evidence="2 3">
    <name type="scientific">Parashewanella curva</name>
    <dbReference type="NCBI Taxonomy" id="2338552"/>
    <lineage>
        <taxon>Bacteria</taxon>
        <taxon>Pseudomonadati</taxon>
        <taxon>Pseudomonadota</taxon>
        <taxon>Gammaproteobacteria</taxon>
        <taxon>Alteromonadales</taxon>
        <taxon>Shewanellaceae</taxon>
        <taxon>Parashewanella</taxon>
    </lineage>
</organism>
<dbReference type="EMBL" id="QZEI01000024">
    <property type="protein sequence ID" value="RLV59935.1"/>
    <property type="molecule type" value="Genomic_DNA"/>
</dbReference>
<dbReference type="RefSeq" id="WP_121838796.1">
    <property type="nucleotide sequence ID" value="NZ_ML014773.1"/>
</dbReference>
<comment type="caution">
    <text evidence="2">The sequence shown here is derived from an EMBL/GenBank/DDBJ whole genome shotgun (WGS) entry which is preliminary data.</text>
</comment>
<gene>
    <name evidence="2" type="ORF">D5018_09645</name>
</gene>
<protein>
    <submittedName>
        <fullName evidence="2">Uncharacterized protein</fullName>
    </submittedName>
</protein>
<evidence type="ECO:0000313" key="3">
    <source>
        <dbReference type="Proteomes" id="UP000281474"/>
    </source>
</evidence>
<feature type="compositionally biased region" description="Polar residues" evidence="1">
    <location>
        <begin position="563"/>
        <end position="572"/>
    </location>
</feature>
<accession>A0A3L8PXE2</accession>
<feature type="region of interest" description="Disordered" evidence="1">
    <location>
        <begin position="537"/>
        <end position="572"/>
    </location>
</feature>
<feature type="compositionally biased region" description="Polar residues" evidence="1">
    <location>
        <begin position="541"/>
        <end position="551"/>
    </location>
</feature>
<sequence>MLFTWNFETQKLYSCVDLSCYPAPKDGQKVTFAVCDQHKVLVDQFVTYEVTIVSTKEGNRIKLNETGFSRVLQLFHIGSPMRDAIQSQYDETIKHTPDYFTRPTENLVHFKQLEVYGVALDGACYPRCFLAKHCKSPSWLTERSRKQVSQKLLACNVKPHFLNAINTSFTVAINHVHQLPDYIKNYFASHPKFAENIFNATIERARFILFISLQVRANLHDFPQSRTAMDQRAIQQFFIHFVDGIFLSCQQGLDFYTNSYSPEHTVQMGTPIALIVAENNHYEFLASPDYFDENYQAEPLPDVTTSQVLMTKTCSESLLRCAIAYKHKDRNWLSLDSRNKEAVIAEFERLEYKKIFLAAFQAEIAKRLQSKKENPSFFLPSYIYSIEFNDKILLDKIFNTLFLEANTESRHALKLQYFLSLEEQIQKEAQTIAEGNRCDWDEVDLTLECNDGKNEKWEHFQFRKVKNQNTENEKPFPFPISTFEQEVLYSILEEVTKLFLKVSGIPDTPSETNDLAFIGGSNGNYCIYAPDDFFKQEESSDTATDNDTVENFTPGISLETKEQQTQAFSQKF</sequence>